<proteinExistence type="predicted"/>
<protein>
    <submittedName>
        <fullName evidence="2">Uncharacterized protein</fullName>
    </submittedName>
</protein>
<dbReference type="RefSeq" id="WP_160647806.1">
    <property type="nucleotide sequence ID" value="NZ_SIJB01000049.1"/>
</dbReference>
<sequence>MNTVNDTLQNCIQESNKEPESQNIKLKREKLKKIELRLKELEIEKLSLIDERYFLNEQLNR</sequence>
<accession>A0A6N9Q8L8</accession>
<dbReference type="AlphaFoldDB" id="A0A6N9Q8L8"/>
<evidence type="ECO:0000313" key="3">
    <source>
        <dbReference type="Proteomes" id="UP000448943"/>
    </source>
</evidence>
<gene>
    <name evidence="2" type="ORF">ERL59_18745</name>
</gene>
<keyword evidence="3" id="KW-1185">Reference proteome</keyword>
<evidence type="ECO:0000256" key="1">
    <source>
        <dbReference type="SAM" id="Coils"/>
    </source>
</evidence>
<keyword evidence="1" id="KW-0175">Coiled coil</keyword>
<reference evidence="2 3" key="1">
    <citation type="submission" date="2019-01" db="EMBL/GenBank/DDBJ databases">
        <title>Chengkuizengella sp. nov., isolated from deep-sea sediment of East Pacific Ocean.</title>
        <authorList>
            <person name="Yang J."/>
            <person name="Lai Q."/>
            <person name="Shao Z."/>
        </authorList>
    </citation>
    <scope>NUCLEOTIDE SEQUENCE [LARGE SCALE GENOMIC DNA]</scope>
    <source>
        <strain evidence="2 3">YPA3-1-1</strain>
    </source>
</reference>
<comment type="caution">
    <text evidence="2">The sequence shown here is derived from an EMBL/GenBank/DDBJ whole genome shotgun (WGS) entry which is preliminary data.</text>
</comment>
<evidence type="ECO:0000313" key="2">
    <source>
        <dbReference type="EMBL" id="NBI30993.1"/>
    </source>
</evidence>
<organism evidence="2 3">
    <name type="scientific">Chengkuizengella marina</name>
    <dbReference type="NCBI Taxonomy" id="2507566"/>
    <lineage>
        <taxon>Bacteria</taxon>
        <taxon>Bacillati</taxon>
        <taxon>Bacillota</taxon>
        <taxon>Bacilli</taxon>
        <taxon>Bacillales</taxon>
        <taxon>Paenibacillaceae</taxon>
        <taxon>Chengkuizengella</taxon>
    </lineage>
</organism>
<feature type="coiled-coil region" evidence="1">
    <location>
        <begin position="24"/>
        <end position="51"/>
    </location>
</feature>
<dbReference type="EMBL" id="SIJB01000049">
    <property type="protein sequence ID" value="NBI30993.1"/>
    <property type="molecule type" value="Genomic_DNA"/>
</dbReference>
<name>A0A6N9Q8L8_9BACL</name>
<dbReference type="Proteomes" id="UP000448943">
    <property type="component" value="Unassembled WGS sequence"/>
</dbReference>